<name>A0A512MDZ5_9BACT</name>
<dbReference type="PANTHER" id="PTHR44943:SF5">
    <property type="entry name" value="BLL7697 PROTEIN"/>
    <property type="match status" value="1"/>
</dbReference>
<evidence type="ECO:0000256" key="2">
    <source>
        <dbReference type="ARBA" id="ARBA00022803"/>
    </source>
</evidence>
<dbReference type="Proteomes" id="UP000321577">
    <property type="component" value="Unassembled WGS sequence"/>
</dbReference>
<dbReference type="Pfam" id="PF13181">
    <property type="entry name" value="TPR_8"/>
    <property type="match status" value="1"/>
</dbReference>
<feature type="transmembrane region" description="Helical" evidence="4">
    <location>
        <begin position="320"/>
        <end position="341"/>
    </location>
</feature>
<keyword evidence="4" id="KW-1133">Transmembrane helix</keyword>
<evidence type="ECO:0000313" key="5">
    <source>
        <dbReference type="EMBL" id="GEP44959.1"/>
    </source>
</evidence>
<dbReference type="InterPro" id="IPR019734">
    <property type="entry name" value="TPR_rpt"/>
</dbReference>
<dbReference type="Gene3D" id="1.25.40.10">
    <property type="entry name" value="Tetratricopeptide repeat domain"/>
    <property type="match status" value="2"/>
</dbReference>
<dbReference type="OrthoDB" id="179846at2"/>
<keyword evidence="6" id="KW-1185">Reference proteome</keyword>
<evidence type="ECO:0000313" key="6">
    <source>
        <dbReference type="Proteomes" id="UP000321577"/>
    </source>
</evidence>
<sequence length="406" mass="46302">MAESAPGPPHEWLQHLYSAGQWERLDKVALDCLAADPEDSDAHEYRAWALLKMDRLREMEPHVTFLLDRDPENLSTLELAACWHIASTRPRKALPYLQTALELDPEAGRLWFLAASAEAQLGHVKKSQEYSSRARQLDPDNPDIARLHISLGSIEKTDARSALADIWEYERALALDPESDSLLASIADVYLDELEMPERAEEYYRRALQIDPMDKDHQQGLWRAIQKQNIWFRTLRLPVSGIELVANVFRGMMIKPSLIFYFIIGIKFVLCFFVWLALAFVVFAPACWCVEWLVMADIQRAHGMADKLGGWWLRFHQQPFWVRLSVCITLNLALWWGMFYAVGVSPLHGFLFIAGFFALNFIMLAAKIASRRSEVKAQTRKASSPPPLPKMSQPPPLPSMPGQSES</sequence>
<dbReference type="InterPro" id="IPR011990">
    <property type="entry name" value="TPR-like_helical_dom_sf"/>
</dbReference>
<feature type="transmembrane region" description="Helical" evidence="4">
    <location>
        <begin position="347"/>
        <end position="366"/>
    </location>
</feature>
<dbReference type="SMART" id="SM00028">
    <property type="entry name" value="TPR"/>
    <property type="match status" value="4"/>
</dbReference>
<dbReference type="RefSeq" id="WP_146853407.1">
    <property type="nucleotide sequence ID" value="NZ_BKAG01000039.1"/>
</dbReference>
<evidence type="ECO:0000256" key="3">
    <source>
        <dbReference type="SAM" id="MobiDB-lite"/>
    </source>
</evidence>
<evidence type="ECO:0000256" key="4">
    <source>
        <dbReference type="SAM" id="Phobius"/>
    </source>
</evidence>
<dbReference type="InterPro" id="IPR051685">
    <property type="entry name" value="Ycf3/AcsC/BcsC/TPR_MFPF"/>
</dbReference>
<feature type="transmembrane region" description="Helical" evidence="4">
    <location>
        <begin position="258"/>
        <end position="276"/>
    </location>
</feature>
<gene>
    <name evidence="5" type="ORF">BGE01nite_42500</name>
</gene>
<reference evidence="5 6" key="1">
    <citation type="submission" date="2019-07" db="EMBL/GenBank/DDBJ databases">
        <title>Whole genome shotgun sequence of Brevifollis gellanilyticus NBRC 108608.</title>
        <authorList>
            <person name="Hosoyama A."/>
            <person name="Uohara A."/>
            <person name="Ohji S."/>
            <person name="Ichikawa N."/>
        </authorList>
    </citation>
    <scope>NUCLEOTIDE SEQUENCE [LARGE SCALE GENOMIC DNA]</scope>
    <source>
        <strain evidence="5 6">NBRC 108608</strain>
    </source>
</reference>
<proteinExistence type="predicted"/>
<keyword evidence="2" id="KW-0802">TPR repeat</keyword>
<protein>
    <submittedName>
        <fullName evidence="5">Uncharacterized protein</fullName>
    </submittedName>
</protein>
<dbReference type="Pfam" id="PF14559">
    <property type="entry name" value="TPR_19"/>
    <property type="match status" value="1"/>
</dbReference>
<feature type="compositionally biased region" description="Pro residues" evidence="3">
    <location>
        <begin position="384"/>
        <end position="399"/>
    </location>
</feature>
<evidence type="ECO:0000256" key="1">
    <source>
        <dbReference type="ARBA" id="ARBA00022737"/>
    </source>
</evidence>
<accession>A0A512MDZ5</accession>
<dbReference type="SUPFAM" id="SSF48452">
    <property type="entry name" value="TPR-like"/>
    <property type="match status" value="1"/>
</dbReference>
<dbReference type="EMBL" id="BKAG01000039">
    <property type="protein sequence ID" value="GEP44959.1"/>
    <property type="molecule type" value="Genomic_DNA"/>
</dbReference>
<dbReference type="PANTHER" id="PTHR44943">
    <property type="entry name" value="CELLULOSE SYNTHASE OPERON PROTEIN C"/>
    <property type="match status" value="1"/>
</dbReference>
<keyword evidence="4" id="KW-0472">Membrane</keyword>
<keyword evidence="4" id="KW-0812">Transmembrane</keyword>
<keyword evidence="1" id="KW-0677">Repeat</keyword>
<comment type="caution">
    <text evidence="5">The sequence shown here is derived from an EMBL/GenBank/DDBJ whole genome shotgun (WGS) entry which is preliminary data.</text>
</comment>
<dbReference type="AlphaFoldDB" id="A0A512MDZ5"/>
<organism evidence="5 6">
    <name type="scientific">Brevifollis gellanilyticus</name>
    <dbReference type="NCBI Taxonomy" id="748831"/>
    <lineage>
        <taxon>Bacteria</taxon>
        <taxon>Pseudomonadati</taxon>
        <taxon>Verrucomicrobiota</taxon>
        <taxon>Verrucomicrobiia</taxon>
        <taxon>Verrucomicrobiales</taxon>
        <taxon>Verrucomicrobiaceae</taxon>
    </lineage>
</organism>
<feature type="region of interest" description="Disordered" evidence="3">
    <location>
        <begin position="376"/>
        <end position="406"/>
    </location>
</feature>